<keyword evidence="1" id="KW-1133">Transmembrane helix</keyword>
<proteinExistence type="predicted"/>
<accession>F2CES3</accession>
<evidence type="ECO:0000256" key="1">
    <source>
        <dbReference type="SAM" id="Phobius"/>
    </source>
</evidence>
<evidence type="ECO:0000313" key="3">
    <source>
        <dbReference type="Proteomes" id="UP000004826"/>
    </source>
</evidence>
<comment type="caution">
    <text evidence="2">The sequence shown here is derived from an EMBL/GenBank/DDBJ whole genome shotgun (WGS) entry which is preliminary data.</text>
</comment>
<feature type="transmembrane region" description="Helical" evidence="1">
    <location>
        <begin position="78"/>
        <end position="97"/>
    </location>
</feature>
<reference evidence="2 3" key="1">
    <citation type="submission" date="2011-02" db="EMBL/GenBank/DDBJ databases">
        <authorList>
            <person name="Muzny D."/>
            <person name="Qin X."/>
            <person name="Deng J."/>
            <person name="Jiang H."/>
            <person name="Liu Y."/>
            <person name="Qu J."/>
            <person name="Song X.-Z."/>
            <person name="Zhang L."/>
            <person name="Thornton R."/>
            <person name="Coyle M."/>
            <person name="Francisco L."/>
            <person name="Jackson L."/>
            <person name="Javaid M."/>
            <person name="Korchina V."/>
            <person name="Kovar C."/>
            <person name="Mata R."/>
            <person name="Mathew T."/>
            <person name="Ngo R."/>
            <person name="Nguyen L."/>
            <person name="Nguyen N."/>
            <person name="Okwuonu G."/>
            <person name="Ongeri F."/>
            <person name="Pham C."/>
            <person name="Simmons D."/>
            <person name="Wilczek-Boney K."/>
            <person name="Hale W."/>
            <person name="Jakkamsetti A."/>
            <person name="Pham P."/>
            <person name="Ruth R."/>
            <person name="San Lucas F."/>
            <person name="Warren J."/>
            <person name="Zhang J."/>
            <person name="Zhao Z."/>
            <person name="Zhou C."/>
            <person name="Zhu D."/>
            <person name="Lee S."/>
            <person name="Bess C."/>
            <person name="Blankenburg K."/>
            <person name="Forbes L."/>
            <person name="Fu Q."/>
            <person name="Gubbala S."/>
            <person name="Hirani K."/>
            <person name="Jayaseelan J.C."/>
            <person name="Lara F."/>
            <person name="Munidasa M."/>
            <person name="Palculict T."/>
            <person name="Patil S."/>
            <person name="Pu L.-L."/>
            <person name="Saada N."/>
            <person name="Tang L."/>
            <person name="Weissenberger G."/>
            <person name="Zhu Y."/>
            <person name="Hemphill L."/>
            <person name="Shang Y."/>
            <person name="Youmans B."/>
            <person name="Ayvaz T."/>
            <person name="Ross M."/>
            <person name="Santibanez J."/>
            <person name="Aqrawi P."/>
            <person name="Gross S."/>
            <person name="Joshi V."/>
            <person name="Fowler G."/>
            <person name="Nazareth L."/>
            <person name="Reid J."/>
            <person name="Worley K."/>
            <person name="Petrosino J."/>
            <person name="Highlander S."/>
            <person name="Gibbs R."/>
        </authorList>
    </citation>
    <scope>NUCLEOTIDE SEQUENCE [LARGE SCALE GENOMIC DNA]</scope>
    <source>
        <strain evidence="2 3">SK408</strain>
    </source>
</reference>
<keyword evidence="1" id="KW-0812">Transmembrane</keyword>
<sequence>MFFRRRRFYLNQYYDKAIYYDRKTHEVLEAPKSKLLDTEKSSRMNRHIPLLVVFFMFSGGGLTSFFSLFLQGTYSMTAFWSVILIWIAEFAFVTLLVERALYRNVNKAQVTTQTVCLTTMIYPDDEN</sequence>
<dbReference type="Proteomes" id="UP000004826">
    <property type="component" value="Unassembled WGS sequence"/>
</dbReference>
<protein>
    <submittedName>
        <fullName evidence="2">Uncharacterized protein</fullName>
    </submittedName>
</protein>
<dbReference type="HOGENOM" id="CLU_1969359_0_0_9"/>
<dbReference type="AlphaFoldDB" id="F2CES3"/>
<feature type="transmembrane region" description="Helical" evidence="1">
    <location>
        <begin position="50"/>
        <end position="72"/>
    </location>
</feature>
<evidence type="ECO:0000313" key="2">
    <source>
        <dbReference type="EMBL" id="EGF18688.1"/>
    </source>
</evidence>
<organism evidence="2 3">
    <name type="scientific">Streptococcus sanguinis SK408</name>
    <dbReference type="NCBI Taxonomy" id="888818"/>
    <lineage>
        <taxon>Bacteria</taxon>
        <taxon>Bacillati</taxon>
        <taxon>Bacillota</taxon>
        <taxon>Bacilli</taxon>
        <taxon>Lactobacillales</taxon>
        <taxon>Streptococcaceae</taxon>
        <taxon>Streptococcus</taxon>
    </lineage>
</organism>
<gene>
    <name evidence="2" type="ORF">HMPREF9391_1077</name>
</gene>
<dbReference type="EMBL" id="AFBE01000009">
    <property type="protein sequence ID" value="EGF18688.1"/>
    <property type="molecule type" value="Genomic_DNA"/>
</dbReference>
<dbReference type="PATRIC" id="fig|888818.3.peg.1044"/>
<name>F2CES3_STRSA</name>
<keyword evidence="1" id="KW-0472">Membrane</keyword>